<dbReference type="PANTHER" id="PTHR37318">
    <property type="entry name" value="BSL7504 PROTEIN"/>
    <property type="match status" value="1"/>
</dbReference>
<dbReference type="Gene3D" id="1.10.10.10">
    <property type="entry name" value="Winged helix-like DNA-binding domain superfamily/Winged helix DNA-binding domain"/>
    <property type="match status" value="1"/>
</dbReference>
<dbReference type="SUPFAM" id="SSF46785">
    <property type="entry name" value="Winged helix' DNA-binding domain"/>
    <property type="match status" value="1"/>
</dbReference>
<proteinExistence type="predicted"/>
<organism evidence="2 3">
    <name type="scientific">Candidatus Amunia macphersoniae</name>
    <dbReference type="NCBI Taxonomy" id="3127014"/>
    <lineage>
        <taxon>Bacteria</taxon>
        <taxon>Bacillati</taxon>
        <taxon>Candidatus Dormiibacterota</taxon>
        <taxon>Candidatus Dormibacteria</taxon>
        <taxon>Candidatus Aeolococcales</taxon>
        <taxon>Candidatus Aeolococcaceae</taxon>
        <taxon>Candidatus Amunia</taxon>
    </lineage>
</organism>
<dbReference type="InterPro" id="IPR027395">
    <property type="entry name" value="WH_DNA-bd_dom"/>
</dbReference>
<dbReference type="AlphaFoldDB" id="A0A934KLU4"/>
<reference evidence="2 3" key="1">
    <citation type="submission" date="2020-10" db="EMBL/GenBank/DDBJ databases">
        <title>Ca. Dormibacterota MAGs.</title>
        <authorList>
            <person name="Montgomery K."/>
        </authorList>
    </citation>
    <scope>NUCLEOTIDE SEQUENCE [LARGE SCALE GENOMIC DNA]</scope>
    <source>
        <strain evidence="2">Mitchell_Peninsula_5</strain>
    </source>
</reference>
<dbReference type="PANTHER" id="PTHR37318:SF1">
    <property type="entry name" value="BSL7504 PROTEIN"/>
    <property type="match status" value="1"/>
</dbReference>
<dbReference type="InterPro" id="IPR036390">
    <property type="entry name" value="WH_DNA-bd_sf"/>
</dbReference>
<accession>A0A934KLU4</accession>
<evidence type="ECO:0000313" key="2">
    <source>
        <dbReference type="EMBL" id="MBJ7608175.1"/>
    </source>
</evidence>
<comment type="caution">
    <text evidence="2">The sequence shown here is derived from an EMBL/GenBank/DDBJ whole genome shotgun (WGS) entry which is preliminary data.</text>
</comment>
<dbReference type="Proteomes" id="UP000614410">
    <property type="component" value="Unassembled WGS sequence"/>
</dbReference>
<evidence type="ECO:0000313" key="3">
    <source>
        <dbReference type="Proteomes" id="UP000614410"/>
    </source>
</evidence>
<name>A0A934KLU4_9BACT</name>
<sequence length="114" mass="12586">MSHPSRRLDDAVHQRTRLGILAVLCEGGRADFAYLRDTLELTDGNLSRNLSRLEEAGYLTMEKVLDGRRPRTWLAATPAGRDALNDEIAALHEIIDGVGARSPRRVGRPLTDPA</sequence>
<dbReference type="EMBL" id="JAEKNN010000008">
    <property type="protein sequence ID" value="MBJ7608175.1"/>
    <property type="molecule type" value="Genomic_DNA"/>
</dbReference>
<protein>
    <submittedName>
        <fullName evidence="2">Transcriptional regulator</fullName>
    </submittedName>
</protein>
<gene>
    <name evidence="2" type="ORF">JF887_01925</name>
</gene>
<dbReference type="InterPro" id="IPR036388">
    <property type="entry name" value="WH-like_DNA-bd_sf"/>
</dbReference>
<evidence type="ECO:0000259" key="1">
    <source>
        <dbReference type="Pfam" id="PF13601"/>
    </source>
</evidence>
<feature type="domain" description="Winged helix DNA-binding" evidence="1">
    <location>
        <begin position="17"/>
        <end position="95"/>
    </location>
</feature>
<dbReference type="Pfam" id="PF13601">
    <property type="entry name" value="HTH_34"/>
    <property type="match status" value="1"/>
</dbReference>